<dbReference type="Gene3D" id="1.20.1250.20">
    <property type="entry name" value="MFS general substrate transporter like domains"/>
    <property type="match status" value="1"/>
</dbReference>
<feature type="transmembrane region" description="Helical" evidence="7">
    <location>
        <begin position="205"/>
        <end position="228"/>
    </location>
</feature>
<evidence type="ECO:0000256" key="5">
    <source>
        <dbReference type="ARBA" id="ARBA00022989"/>
    </source>
</evidence>
<keyword evidence="2" id="KW-0813">Transport</keyword>
<dbReference type="OrthoDB" id="2381825at2"/>
<dbReference type="GO" id="GO:0022857">
    <property type="term" value="F:transmembrane transporter activity"/>
    <property type="evidence" value="ECO:0007669"/>
    <property type="project" value="InterPro"/>
</dbReference>
<feature type="transmembrane region" description="Helical" evidence="7">
    <location>
        <begin position="346"/>
        <end position="363"/>
    </location>
</feature>
<feature type="transmembrane region" description="Helical" evidence="7">
    <location>
        <begin position="248"/>
        <end position="267"/>
    </location>
</feature>
<dbReference type="RefSeq" id="WP_091700816.1">
    <property type="nucleotide sequence ID" value="NZ_FOJQ01000006.1"/>
</dbReference>
<dbReference type="Pfam" id="PF07690">
    <property type="entry name" value="MFS_1"/>
    <property type="match status" value="2"/>
</dbReference>
<gene>
    <name evidence="8" type="ORF">SAMN05216169_100650</name>
</gene>
<dbReference type="InterPro" id="IPR036259">
    <property type="entry name" value="MFS_trans_sf"/>
</dbReference>
<dbReference type="InterPro" id="IPR011701">
    <property type="entry name" value="MFS"/>
</dbReference>
<dbReference type="Proteomes" id="UP000198979">
    <property type="component" value="Unassembled WGS sequence"/>
</dbReference>
<dbReference type="AlphaFoldDB" id="A0A1I0STA8"/>
<feature type="transmembrane region" description="Helical" evidence="7">
    <location>
        <begin position="72"/>
        <end position="90"/>
    </location>
</feature>
<keyword evidence="4 7" id="KW-0812">Transmembrane</keyword>
<keyword evidence="5 7" id="KW-1133">Transmembrane helix</keyword>
<comment type="subcellular location">
    <subcellularLocation>
        <location evidence="1">Cell membrane</location>
        <topology evidence="1">Multi-pass membrane protein</topology>
    </subcellularLocation>
</comment>
<organism evidence="8 9">
    <name type="scientific">Anoxybacillus pushchinoensis</name>
    <dbReference type="NCBI Taxonomy" id="150248"/>
    <lineage>
        <taxon>Bacteria</taxon>
        <taxon>Bacillati</taxon>
        <taxon>Bacillota</taxon>
        <taxon>Bacilli</taxon>
        <taxon>Bacillales</taxon>
        <taxon>Anoxybacillaceae</taxon>
        <taxon>Anoxybacillus</taxon>
    </lineage>
</organism>
<dbReference type="GO" id="GO:0005886">
    <property type="term" value="C:plasma membrane"/>
    <property type="evidence" value="ECO:0007669"/>
    <property type="project" value="UniProtKB-SubCell"/>
</dbReference>
<accession>A0A1I0STA8</accession>
<feature type="transmembrane region" description="Helical" evidence="7">
    <location>
        <begin position="96"/>
        <end position="125"/>
    </location>
</feature>
<evidence type="ECO:0000313" key="8">
    <source>
        <dbReference type="EMBL" id="SFA42755.1"/>
    </source>
</evidence>
<feature type="transmembrane region" description="Helical" evidence="7">
    <location>
        <begin position="163"/>
        <end position="185"/>
    </location>
</feature>
<keyword evidence="6 7" id="KW-0472">Membrane</keyword>
<evidence type="ECO:0000256" key="2">
    <source>
        <dbReference type="ARBA" id="ARBA00022448"/>
    </source>
</evidence>
<evidence type="ECO:0000256" key="3">
    <source>
        <dbReference type="ARBA" id="ARBA00022475"/>
    </source>
</evidence>
<feature type="transmembrane region" description="Helical" evidence="7">
    <location>
        <begin position="137"/>
        <end position="157"/>
    </location>
</feature>
<protein>
    <submittedName>
        <fullName evidence="8">Major Facilitator Superfamily protein</fullName>
    </submittedName>
</protein>
<reference evidence="9" key="1">
    <citation type="submission" date="2016-10" db="EMBL/GenBank/DDBJ databases">
        <authorList>
            <person name="Varghese N."/>
            <person name="Submissions S."/>
        </authorList>
    </citation>
    <scope>NUCLEOTIDE SEQUENCE [LARGE SCALE GENOMIC DNA]</scope>
    <source>
        <strain evidence="9">K1</strain>
    </source>
</reference>
<name>A0A1I0STA8_9BACL</name>
<feature type="transmembrane region" description="Helical" evidence="7">
    <location>
        <begin position="304"/>
        <end position="325"/>
    </location>
</feature>
<dbReference type="SUPFAM" id="SSF103473">
    <property type="entry name" value="MFS general substrate transporter"/>
    <property type="match status" value="1"/>
</dbReference>
<keyword evidence="9" id="KW-1185">Reference proteome</keyword>
<dbReference type="PANTHER" id="PTHR43266">
    <property type="entry name" value="MACROLIDE-EFFLUX PROTEIN"/>
    <property type="match status" value="1"/>
</dbReference>
<sequence>MWKNKNVMLIFIGEFVVGVGLWLGIIGNLEFMQKHVPSDFVKSLILFSGLLASVIVSPISGRWIDTYAKKRILLYAGIGRICSVIFMLFALTYESIFLMVCFMISIQIAAAFYFPTLQAIIPLVVRDEKQLMTINGIHMNISALSRIAGTAFGGALLMITSLWALYIGAMIAYILLFLLTFFINIKEERRETRDEKKEKQRFTDIFPIVRQLPIVYIAIVLTIVPQLFIGGFNLMVINISELQHDPSIKGWLYTVEGIGFLCGAFFIKYVAREHAYVKWMYGLACFIAFAQLSLHFAHMKWVSLASFGLFGVCVGCFFPMVATIFQTNVPKTYHGRFFSFKNMFDRVTFQIVLLISGFLLDTIGLEHMVVLFGIFSFLLIMYTMFHKKEHILKSEGV</sequence>
<dbReference type="CDD" id="cd06173">
    <property type="entry name" value="MFS_MefA_like"/>
    <property type="match status" value="1"/>
</dbReference>
<feature type="transmembrane region" description="Helical" evidence="7">
    <location>
        <begin position="40"/>
        <end position="60"/>
    </location>
</feature>
<feature type="transmembrane region" description="Helical" evidence="7">
    <location>
        <begin position="7"/>
        <end position="28"/>
    </location>
</feature>
<evidence type="ECO:0000256" key="6">
    <source>
        <dbReference type="ARBA" id="ARBA00023136"/>
    </source>
</evidence>
<feature type="transmembrane region" description="Helical" evidence="7">
    <location>
        <begin position="369"/>
        <end position="385"/>
    </location>
</feature>
<proteinExistence type="predicted"/>
<dbReference type="STRING" id="150248.SAMN05216169_100650"/>
<feature type="transmembrane region" description="Helical" evidence="7">
    <location>
        <begin position="279"/>
        <end position="298"/>
    </location>
</feature>
<evidence type="ECO:0000256" key="1">
    <source>
        <dbReference type="ARBA" id="ARBA00004651"/>
    </source>
</evidence>
<evidence type="ECO:0000256" key="4">
    <source>
        <dbReference type="ARBA" id="ARBA00022692"/>
    </source>
</evidence>
<dbReference type="EMBL" id="FOJQ01000006">
    <property type="protein sequence ID" value="SFA42755.1"/>
    <property type="molecule type" value="Genomic_DNA"/>
</dbReference>
<dbReference type="PANTHER" id="PTHR43266:SF7">
    <property type="entry name" value="TRANSPORTER, PUTATIVE-RELATED"/>
    <property type="match status" value="1"/>
</dbReference>
<evidence type="ECO:0000313" key="9">
    <source>
        <dbReference type="Proteomes" id="UP000198979"/>
    </source>
</evidence>
<keyword evidence="3" id="KW-1003">Cell membrane</keyword>
<evidence type="ECO:0000256" key="7">
    <source>
        <dbReference type="SAM" id="Phobius"/>
    </source>
</evidence>